<comment type="caution">
    <text evidence="1">The sequence shown here is derived from an EMBL/GenBank/DDBJ whole genome shotgun (WGS) entry which is preliminary data.</text>
</comment>
<reference evidence="2" key="1">
    <citation type="journal article" date="2024" name="Algal Res.">
        <title>Biochemical, toxicological and genomic investigation of a high-biomass producing Limnothrix strain isolated from Italian shallow drinking water reservoir.</title>
        <authorList>
            <person name="Simonazzi M."/>
            <person name="Shishido T.K."/>
            <person name="Delbaje E."/>
            <person name="Wahlsten M."/>
            <person name="Fewer D.P."/>
            <person name="Sivonen K."/>
            <person name="Pezzolesi L."/>
            <person name="Pistocchi R."/>
        </authorList>
    </citation>
    <scope>NUCLEOTIDE SEQUENCE [LARGE SCALE GENOMIC DNA]</scope>
    <source>
        <strain evidence="2">LRLZ20PSL1</strain>
    </source>
</reference>
<evidence type="ECO:0000313" key="1">
    <source>
        <dbReference type="EMBL" id="MFG3819155.1"/>
    </source>
</evidence>
<dbReference type="EMBL" id="JAZAQF010000086">
    <property type="protein sequence ID" value="MFG3819155.1"/>
    <property type="molecule type" value="Genomic_DNA"/>
</dbReference>
<accession>A0ABW7CGB3</accession>
<dbReference type="InterPro" id="IPR036866">
    <property type="entry name" value="RibonucZ/Hydroxyglut_hydro"/>
</dbReference>
<protein>
    <submittedName>
        <fullName evidence="1">MBL fold metallo-hydrolase</fullName>
    </submittedName>
</protein>
<organism evidence="1 2">
    <name type="scientific">Limnothrix redekei LRLZ20PSL1</name>
    <dbReference type="NCBI Taxonomy" id="3112953"/>
    <lineage>
        <taxon>Bacteria</taxon>
        <taxon>Bacillati</taxon>
        <taxon>Cyanobacteriota</taxon>
        <taxon>Cyanophyceae</taxon>
        <taxon>Pseudanabaenales</taxon>
        <taxon>Pseudanabaenaceae</taxon>
        <taxon>Limnothrix</taxon>
    </lineage>
</organism>
<gene>
    <name evidence="1" type="ORF">VPK24_16040</name>
</gene>
<keyword evidence="2" id="KW-1185">Reference proteome</keyword>
<dbReference type="PANTHER" id="PTHR36142">
    <property type="entry name" value="METALLO-HYDROLASE/OXIDOREDUCTASE SUPERFAMILY PROTEIN"/>
    <property type="match status" value="1"/>
</dbReference>
<dbReference type="RefSeq" id="WP_393014883.1">
    <property type="nucleotide sequence ID" value="NZ_JAZAQF010000086.1"/>
</dbReference>
<sequence>MTDRIDSQNPALRYKADPLANFPIAPMHLTWFDSNSWLIELAGKRILLDPWFVGPLMFGNAAWFFKATHPNPRPIPANLDLVLLSQGLEDHAHRPTLEQIDRTVPVLGSPSAAKVAEQLGFQTAIALDHGQTWTLDQQVAIRATTGSPTGPKTLENGYILRAIAGPETGESLYYEPHGYHPAELSELGPVDVTLCPLMDLSIGGFLSIIQGTNSALKLATMLRPQVMLPTAAAGDVQYEGLLVSLLRAKGNAAELQTQLQGAGLAAQILEPKPGDRLAMPLKKTSAIA</sequence>
<dbReference type="SUPFAM" id="SSF56281">
    <property type="entry name" value="Metallo-hydrolase/oxidoreductase"/>
    <property type="match status" value="1"/>
</dbReference>
<name>A0ABW7CGB3_9CYAN</name>
<dbReference type="Gene3D" id="3.60.15.10">
    <property type="entry name" value="Ribonuclease Z/Hydroxyacylglutathione hydrolase-like"/>
    <property type="match status" value="1"/>
</dbReference>
<dbReference type="Proteomes" id="UP001604335">
    <property type="component" value="Unassembled WGS sequence"/>
</dbReference>
<proteinExistence type="predicted"/>
<evidence type="ECO:0000313" key="2">
    <source>
        <dbReference type="Proteomes" id="UP001604335"/>
    </source>
</evidence>
<dbReference type="Pfam" id="PF13483">
    <property type="entry name" value="Lactamase_B_3"/>
    <property type="match status" value="1"/>
</dbReference>
<dbReference type="PANTHER" id="PTHR36142:SF2">
    <property type="entry name" value="METALLO-HYDROLASE_OXIDOREDUCTASE SUPERFAMILY PROTEIN"/>
    <property type="match status" value="1"/>
</dbReference>